<dbReference type="GO" id="GO:0009611">
    <property type="term" value="P:response to wounding"/>
    <property type="evidence" value="ECO:0007669"/>
    <property type="project" value="InterPro"/>
</dbReference>
<reference evidence="4" key="2">
    <citation type="journal article" date="2024" name="Plant">
        <title>Genomic evolution and insights into agronomic trait innovations of Sesamum species.</title>
        <authorList>
            <person name="Miao H."/>
            <person name="Wang L."/>
            <person name="Qu L."/>
            <person name="Liu H."/>
            <person name="Sun Y."/>
            <person name="Le M."/>
            <person name="Wang Q."/>
            <person name="Wei S."/>
            <person name="Zheng Y."/>
            <person name="Lin W."/>
            <person name="Duan Y."/>
            <person name="Cao H."/>
            <person name="Xiong S."/>
            <person name="Wang X."/>
            <person name="Wei L."/>
            <person name="Li C."/>
            <person name="Ma Q."/>
            <person name="Ju M."/>
            <person name="Zhao R."/>
            <person name="Li G."/>
            <person name="Mu C."/>
            <person name="Tian Q."/>
            <person name="Mei H."/>
            <person name="Zhang T."/>
            <person name="Gao T."/>
            <person name="Zhang H."/>
        </authorList>
    </citation>
    <scope>NUCLEOTIDE SEQUENCE</scope>
    <source>
        <strain evidence="4">G02</strain>
    </source>
</reference>
<protein>
    <submittedName>
        <fullName evidence="4">Proteinase inhibitor</fullName>
    </submittedName>
</protein>
<dbReference type="InterPro" id="IPR036354">
    <property type="entry name" value="Prot_inh_pot1_sf"/>
</dbReference>
<accession>A0AAW2L2R6</accession>
<evidence type="ECO:0000256" key="3">
    <source>
        <dbReference type="ARBA" id="ARBA00022900"/>
    </source>
</evidence>
<evidence type="ECO:0000256" key="1">
    <source>
        <dbReference type="ARBA" id="ARBA00008210"/>
    </source>
</evidence>
<dbReference type="AlphaFoldDB" id="A0AAW2L2R6"/>
<keyword evidence="3" id="KW-0722">Serine protease inhibitor</keyword>
<dbReference type="GO" id="GO:0004867">
    <property type="term" value="F:serine-type endopeptidase inhibitor activity"/>
    <property type="evidence" value="ECO:0007669"/>
    <property type="project" value="UniProtKB-KW"/>
</dbReference>
<dbReference type="SUPFAM" id="SSF54654">
    <property type="entry name" value="CI-2 family of serine protease inhibitors"/>
    <property type="match status" value="1"/>
</dbReference>
<dbReference type="InterPro" id="IPR000864">
    <property type="entry name" value="Prot_inh_pot1"/>
</dbReference>
<feature type="non-terminal residue" evidence="4">
    <location>
        <position position="1"/>
    </location>
</feature>
<dbReference type="Pfam" id="PF00280">
    <property type="entry name" value="potato_inhibit"/>
    <property type="match status" value="1"/>
</dbReference>
<dbReference type="Gene3D" id="3.30.10.10">
    <property type="entry name" value="Trypsin Inhibitor V, subunit A"/>
    <property type="match status" value="1"/>
</dbReference>
<sequence length="62" mass="6966">KDSWPELVGVCGEIAVKTIEKENSLVNAILVPPAVPTFDYRCDRVFVFIDEKGIVTRVPMIF</sequence>
<dbReference type="PANTHER" id="PTHR33091:SF94">
    <property type="entry name" value="PROTEASE INHIBITOR PROTEIN"/>
    <property type="match status" value="1"/>
</dbReference>
<name>A0AAW2L2R6_SESRA</name>
<dbReference type="PROSITE" id="PS00285">
    <property type="entry name" value="POTATO_INHIBITOR"/>
    <property type="match status" value="1"/>
</dbReference>
<evidence type="ECO:0000313" key="4">
    <source>
        <dbReference type="EMBL" id="KAL0312957.1"/>
    </source>
</evidence>
<comment type="similarity">
    <text evidence="1">Belongs to the protease inhibitor I13 (potato type I serine protease inhibitor) family.</text>
</comment>
<dbReference type="PANTHER" id="PTHR33091">
    <property type="entry name" value="PROTEIN, PUTATIVE, EXPRESSED-RELATED"/>
    <property type="match status" value="1"/>
</dbReference>
<dbReference type="EMBL" id="JACGWJ010000026">
    <property type="protein sequence ID" value="KAL0312957.1"/>
    <property type="molecule type" value="Genomic_DNA"/>
</dbReference>
<gene>
    <name evidence="4" type="ORF">Sradi_5695000</name>
</gene>
<organism evidence="4">
    <name type="scientific">Sesamum radiatum</name>
    <name type="common">Black benniseed</name>
    <dbReference type="NCBI Taxonomy" id="300843"/>
    <lineage>
        <taxon>Eukaryota</taxon>
        <taxon>Viridiplantae</taxon>
        <taxon>Streptophyta</taxon>
        <taxon>Embryophyta</taxon>
        <taxon>Tracheophyta</taxon>
        <taxon>Spermatophyta</taxon>
        <taxon>Magnoliopsida</taxon>
        <taxon>eudicotyledons</taxon>
        <taxon>Gunneridae</taxon>
        <taxon>Pentapetalae</taxon>
        <taxon>asterids</taxon>
        <taxon>lamiids</taxon>
        <taxon>Lamiales</taxon>
        <taxon>Pedaliaceae</taxon>
        <taxon>Sesamum</taxon>
    </lineage>
</organism>
<comment type="caution">
    <text evidence="4">The sequence shown here is derived from an EMBL/GenBank/DDBJ whole genome shotgun (WGS) entry which is preliminary data.</text>
</comment>
<keyword evidence="2" id="KW-0646">Protease inhibitor</keyword>
<dbReference type="PRINTS" id="PR00292">
    <property type="entry name" value="POTATOINHBTR"/>
</dbReference>
<reference evidence="4" key="1">
    <citation type="submission" date="2020-06" db="EMBL/GenBank/DDBJ databases">
        <authorList>
            <person name="Li T."/>
            <person name="Hu X."/>
            <person name="Zhang T."/>
            <person name="Song X."/>
            <person name="Zhang H."/>
            <person name="Dai N."/>
            <person name="Sheng W."/>
            <person name="Hou X."/>
            <person name="Wei L."/>
        </authorList>
    </citation>
    <scope>NUCLEOTIDE SEQUENCE</scope>
    <source>
        <strain evidence="4">G02</strain>
        <tissue evidence="4">Leaf</tissue>
    </source>
</reference>
<evidence type="ECO:0000256" key="2">
    <source>
        <dbReference type="ARBA" id="ARBA00022690"/>
    </source>
</evidence>
<proteinExistence type="inferred from homology"/>